<evidence type="ECO:0008006" key="3">
    <source>
        <dbReference type="Google" id="ProtNLM"/>
    </source>
</evidence>
<keyword evidence="2" id="KW-1185">Reference proteome</keyword>
<accession>A0ABN0SY48</accession>
<dbReference type="EMBL" id="BAAACR010000004">
    <property type="protein sequence ID" value="GAA0206024.1"/>
    <property type="molecule type" value="Genomic_DNA"/>
</dbReference>
<reference evidence="1 2" key="1">
    <citation type="journal article" date="2019" name="Int. J. Syst. Evol. Microbiol.">
        <title>The Global Catalogue of Microorganisms (GCM) 10K type strain sequencing project: providing services to taxonomists for standard genome sequencing and annotation.</title>
        <authorList>
            <consortium name="The Broad Institute Genomics Platform"/>
            <consortium name="The Broad Institute Genome Sequencing Center for Infectious Disease"/>
            <person name="Wu L."/>
            <person name="Ma J."/>
        </authorList>
    </citation>
    <scope>NUCLEOTIDE SEQUENCE [LARGE SCALE GENOMIC DNA]</scope>
    <source>
        <strain evidence="1 2">JCM 8542</strain>
    </source>
</reference>
<sequence>MAIPEVINDMRCYIDGNDDCISASSVELADLSSMTTDVKGIGIAGTMSAPIHGHFESLEVKVNWQVPTKTAMRYHGGEPICLEAYSDVQGFDSGAEEYTHDRYRVVVRGRVKSYSGGSLEAGNTSGSSTTIEAHYYKLEYGGETLAEIDKYGYKAVIGGKDQLTQVRKNIGMN</sequence>
<name>A0ABN0SY48_9FIRM</name>
<dbReference type="RefSeq" id="WP_304986337.1">
    <property type="nucleotide sequence ID" value="NZ_BAAACR010000004.1"/>
</dbReference>
<gene>
    <name evidence="1" type="ORF">GCM10008919_06570</name>
</gene>
<comment type="caution">
    <text evidence="1">The sequence shown here is derived from an EMBL/GenBank/DDBJ whole genome shotgun (WGS) entry which is preliminary data.</text>
</comment>
<evidence type="ECO:0000313" key="1">
    <source>
        <dbReference type="EMBL" id="GAA0206024.1"/>
    </source>
</evidence>
<organism evidence="1 2">
    <name type="scientific">Selenomonas dianae</name>
    <dbReference type="NCBI Taxonomy" id="135079"/>
    <lineage>
        <taxon>Bacteria</taxon>
        <taxon>Bacillati</taxon>
        <taxon>Bacillota</taxon>
        <taxon>Negativicutes</taxon>
        <taxon>Selenomonadales</taxon>
        <taxon>Selenomonadaceae</taxon>
        <taxon>Selenomonas</taxon>
    </lineage>
</organism>
<evidence type="ECO:0000313" key="2">
    <source>
        <dbReference type="Proteomes" id="UP001500399"/>
    </source>
</evidence>
<protein>
    <recommendedName>
        <fullName evidence="3">Phage major tail tube protein</fullName>
    </recommendedName>
</protein>
<dbReference type="Pfam" id="PF04985">
    <property type="entry name" value="Phage_tube"/>
    <property type="match status" value="1"/>
</dbReference>
<dbReference type="Proteomes" id="UP001500399">
    <property type="component" value="Unassembled WGS sequence"/>
</dbReference>
<dbReference type="InterPro" id="IPR006498">
    <property type="entry name" value="Tail_tube"/>
</dbReference>
<proteinExistence type="predicted"/>